<dbReference type="SUPFAM" id="SSF52540">
    <property type="entry name" value="P-loop containing nucleoside triphosphate hydrolases"/>
    <property type="match status" value="1"/>
</dbReference>
<dbReference type="Gene3D" id="3.40.50.300">
    <property type="entry name" value="P-loop containing nucleotide triphosphate hydrolases"/>
    <property type="match status" value="1"/>
</dbReference>
<dbReference type="AlphaFoldDB" id="A0A5K1VDA5"/>
<protein>
    <recommendedName>
        <fullName evidence="3">Ras family protein</fullName>
    </recommendedName>
</protein>
<dbReference type="OMA" id="SVAFYDC"/>
<dbReference type="VEuPathDB" id="AmoebaDB:EHI5A_170050"/>
<comment type="caution">
    <text evidence="1">The sequence shown here is derived from an EMBL/GenBank/DDBJ whole genome shotgun (WGS) entry which is preliminary data.</text>
</comment>
<dbReference type="EMBL" id="BDEQ01000001">
    <property type="protein sequence ID" value="GAT97724.1"/>
    <property type="molecule type" value="Genomic_DNA"/>
</dbReference>
<dbReference type="GO" id="GO:0005525">
    <property type="term" value="F:GTP binding"/>
    <property type="evidence" value="ECO:0007669"/>
    <property type="project" value="InterPro"/>
</dbReference>
<name>A0A5K1VDA5_ENTHI</name>
<dbReference type="VEuPathDB" id="AmoebaDB:KM1_097300"/>
<dbReference type="VEuPathDB" id="AmoebaDB:EHI8A_166830"/>
<dbReference type="InterPro" id="IPR027417">
    <property type="entry name" value="P-loop_NTPase"/>
</dbReference>
<dbReference type="InterPro" id="IPR001806">
    <property type="entry name" value="Small_GTPase"/>
</dbReference>
<dbReference type="GO" id="GO:0003924">
    <property type="term" value="F:GTPase activity"/>
    <property type="evidence" value="ECO:0007669"/>
    <property type="project" value="InterPro"/>
</dbReference>
<evidence type="ECO:0008006" key="3">
    <source>
        <dbReference type="Google" id="ProtNLM"/>
    </source>
</evidence>
<accession>A0A5K1VDA5</accession>
<dbReference type="Pfam" id="PF00071">
    <property type="entry name" value="Ras"/>
    <property type="match status" value="1"/>
</dbReference>
<reference evidence="1 2" key="1">
    <citation type="submission" date="2016-05" db="EMBL/GenBank/DDBJ databases">
        <title>First whole genome sequencing of Entamoeba histolytica HM1:IMSS-clone-6.</title>
        <authorList>
            <person name="Mukherjee Avik.K."/>
            <person name="Izumyama S."/>
            <person name="Nakada-Tsukui K."/>
            <person name="Nozaki T."/>
        </authorList>
    </citation>
    <scope>NUCLEOTIDE SEQUENCE [LARGE SCALE GENOMIC DNA]</scope>
    <source>
        <strain evidence="1 2">HM1:IMSS clone 6</strain>
    </source>
</reference>
<sequence length="195" mass="22143">MFCKKEVTTDYVSTSGESKTTTEMVLGKKTYSVAFYDRNGDDLINNRGTVSSYFKKAKIHLLVGSTQNPDSVEYFEGLLKNISADPDATPIYRIVILTHSDLPDDDDVEEQCKKMLTDDINFYKCNCFRDGESMSNHLTDFLKRVIVEHPELVEGCAIDSKLSKSEKYDKKIDAKEDKKQQEKNKTAESGCCYIL</sequence>
<proteinExistence type="predicted"/>
<evidence type="ECO:0000313" key="1">
    <source>
        <dbReference type="EMBL" id="GAT97724.1"/>
    </source>
</evidence>
<gene>
    <name evidence="1" type="ORF">CL6EHI_108680</name>
</gene>
<evidence type="ECO:0000313" key="2">
    <source>
        <dbReference type="Proteomes" id="UP000078387"/>
    </source>
</evidence>
<dbReference type="VEuPathDB" id="AmoebaDB:EHI7A_148590"/>
<dbReference type="VEuPathDB" id="AmoebaDB:EHI_108680"/>
<dbReference type="Proteomes" id="UP000078387">
    <property type="component" value="Unassembled WGS sequence"/>
</dbReference>
<organism evidence="1 2">
    <name type="scientific">Entamoeba histolytica</name>
    <dbReference type="NCBI Taxonomy" id="5759"/>
    <lineage>
        <taxon>Eukaryota</taxon>
        <taxon>Amoebozoa</taxon>
        <taxon>Evosea</taxon>
        <taxon>Archamoebae</taxon>
        <taxon>Mastigamoebida</taxon>
        <taxon>Entamoebidae</taxon>
        <taxon>Entamoeba</taxon>
    </lineage>
</organism>